<sequence>MRGCLFGRIDLLEPPFDKTTRRSAQSHTVLIAHDTSELLFALHDELARENLSHLRANQQGFCGYASVK</sequence>
<dbReference type="Gene3D" id="3.90.350.10">
    <property type="entry name" value="Transposase Inhibitor Protein From Tn5, Chain A, domain 1"/>
    <property type="match status" value="1"/>
</dbReference>
<evidence type="ECO:0000313" key="1">
    <source>
        <dbReference type="EMBL" id="RAL22421.1"/>
    </source>
</evidence>
<accession>A0A328C524</accession>
<gene>
    <name evidence="1" type="ORF">DL240_11275</name>
</gene>
<dbReference type="EMBL" id="QHKO01000004">
    <property type="protein sequence ID" value="RAL22421.1"/>
    <property type="molecule type" value="Genomic_DNA"/>
</dbReference>
<keyword evidence="2" id="KW-1185">Reference proteome</keyword>
<protein>
    <submittedName>
        <fullName evidence="1">Uncharacterized protein</fullName>
    </submittedName>
</protein>
<dbReference type="Proteomes" id="UP000249169">
    <property type="component" value="Unassembled WGS sequence"/>
</dbReference>
<reference evidence="1 2" key="1">
    <citation type="submission" date="2018-05" db="EMBL/GenBank/DDBJ databases">
        <title>Lujinxingia marina gen. nov. sp. nov., a new facultative anaerobic member of the class Deltaproteobacteria, and proposal of Lujinxingaceae fam. nov.</title>
        <authorList>
            <person name="Li C.-M."/>
        </authorList>
    </citation>
    <scope>NUCLEOTIDE SEQUENCE [LARGE SCALE GENOMIC DNA]</scope>
    <source>
        <strain evidence="1 2">B210</strain>
    </source>
</reference>
<name>A0A328C524_9DELT</name>
<dbReference type="AlphaFoldDB" id="A0A328C524"/>
<evidence type="ECO:0000313" key="2">
    <source>
        <dbReference type="Proteomes" id="UP000249169"/>
    </source>
</evidence>
<comment type="caution">
    <text evidence="1">The sequence shown here is derived from an EMBL/GenBank/DDBJ whole genome shotgun (WGS) entry which is preliminary data.</text>
</comment>
<proteinExistence type="predicted"/>
<organism evidence="1 2">
    <name type="scientific">Lujinxingia litoralis</name>
    <dbReference type="NCBI Taxonomy" id="2211119"/>
    <lineage>
        <taxon>Bacteria</taxon>
        <taxon>Deltaproteobacteria</taxon>
        <taxon>Bradymonadales</taxon>
        <taxon>Lujinxingiaceae</taxon>
        <taxon>Lujinxingia</taxon>
    </lineage>
</organism>